<dbReference type="Pfam" id="PF00072">
    <property type="entry name" value="Response_reg"/>
    <property type="match status" value="1"/>
</dbReference>
<gene>
    <name evidence="4" type="ORF">SG35_010580</name>
</gene>
<evidence type="ECO:0000259" key="3">
    <source>
        <dbReference type="PROSITE" id="PS50110"/>
    </source>
</evidence>
<dbReference type="Pfam" id="PF12728">
    <property type="entry name" value="HTH_17"/>
    <property type="match status" value="1"/>
</dbReference>
<dbReference type="InterPro" id="IPR011006">
    <property type="entry name" value="CheY-like_superfamily"/>
</dbReference>
<proteinExistence type="predicted"/>
<dbReference type="SUPFAM" id="SSF46955">
    <property type="entry name" value="Putative DNA-binding domain"/>
    <property type="match status" value="1"/>
</dbReference>
<dbReference type="NCBIfam" id="TIGR01764">
    <property type="entry name" value="excise"/>
    <property type="match status" value="1"/>
</dbReference>
<feature type="modified residue" description="4-aspartylphosphate" evidence="2">
    <location>
        <position position="118"/>
    </location>
</feature>
<dbReference type="InterPro" id="IPR001789">
    <property type="entry name" value="Sig_transdc_resp-reg_receiver"/>
</dbReference>
<dbReference type="GO" id="GO:0000160">
    <property type="term" value="P:phosphorelay signal transduction system"/>
    <property type="evidence" value="ECO:0007669"/>
    <property type="project" value="InterPro"/>
</dbReference>
<dbReference type="RefSeq" id="WP_044836219.1">
    <property type="nucleotide sequence ID" value="NZ_CP059735.1"/>
</dbReference>
<dbReference type="AlphaFoldDB" id="A0AAF0C5I3"/>
<protein>
    <submittedName>
        <fullName evidence="4">Response regulator</fullName>
    </submittedName>
</protein>
<dbReference type="InterPro" id="IPR010093">
    <property type="entry name" value="SinI_DNA-bd"/>
</dbReference>
<dbReference type="EMBL" id="CP059735">
    <property type="protein sequence ID" value="WDE01034.1"/>
    <property type="molecule type" value="Genomic_DNA"/>
</dbReference>
<reference evidence="4 5" key="1">
    <citation type="journal article" date="2015" name="Genome Announc.">
        <title>Draft Genome Sequences of Marine Isolates of Thalassomonas viridans and Thalassomonas actiniarum.</title>
        <authorList>
            <person name="Olonade I."/>
            <person name="van Zyl L.J."/>
            <person name="Trindade M."/>
        </authorList>
    </citation>
    <scope>NUCLEOTIDE SEQUENCE [LARGE SCALE GENOMIC DNA]</scope>
    <source>
        <strain evidence="4 5">A5K-106</strain>
    </source>
</reference>
<evidence type="ECO:0000313" key="5">
    <source>
        <dbReference type="Proteomes" id="UP000032568"/>
    </source>
</evidence>
<dbReference type="SMART" id="SM00448">
    <property type="entry name" value="REC"/>
    <property type="match status" value="1"/>
</dbReference>
<dbReference type="InterPro" id="IPR009061">
    <property type="entry name" value="DNA-bd_dom_put_sf"/>
</dbReference>
<dbReference type="PANTHER" id="PTHR44591">
    <property type="entry name" value="STRESS RESPONSE REGULATOR PROTEIN 1"/>
    <property type="match status" value="1"/>
</dbReference>
<dbReference type="CDD" id="cd00156">
    <property type="entry name" value="REC"/>
    <property type="match status" value="1"/>
</dbReference>
<dbReference type="InterPro" id="IPR050595">
    <property type="entry name" value="Bact_response_regulator"/>
</dbReference>
<dbReference type="PROSITE" id="PS50110">
    <property type="entry name" value="RESPONSE_REGULATORY"/>
    <property type="match status" value="1"/>
</dbReference>
<keyword evidence="5" id="KW-1185">Reference proteome</keyword>
<reference evidence="4 5" key="2">
    <citation type="journal article" date="2022" name="Mar. Drugs">
        <title>Bioassay-Guided Fractionation Leads to the Detection of Cholic Acid Generated by the Rare Thalassomonas sp.</title>
        <authorList>
            <person name="Pheiffer F."/>
            <person name="Schneider Y.K."/>
            <person name="Hansen E.H."/>
            <person name="Andersen J.H."/>
            <person name="Isaksson J."/>
            <person name="Busche T."/>
            <person name="R C."/>
            <person name="Kalinowski J."/>
            <person name="Zyl L.V."/>
            <person name="Trindade M."/>
        </authorList>
    </citation>
    <scope>NUCLEOTIDE SEQUENCE [LARGE SCALE GENOMIC DNA]</scope>
    <source>
        <strain evidence="4 5">A5K-106</strain>
    </source>
</reference>
<evidence type="ECO:0000256" key="1">
    <source>
        <dbReference type="ARBA" id="ARBA00022553"/>
    </source>
</evidence>
<evidence type="ECO:0000313" key="4">
    <source>
        <dbReference type="EMBL" id="WDE01034.1"/>
    </source>
</evidence>
<dbReference type="Proteomes" id="UP000032568">
    <property type="component" value="Chromosome"/>
</dbReference>
<dbReference type="Gene3D" id="3.40.50.2300">
    <property type="match status" value="1"/>
</dbReference>
<name>A0AAF0C5I3_9GAMM</name>
<evidence type="ECO:0000256" key="2">
    <source>
        <dbReference type="PROSITE-ProRule" id="PRU00169"/>
    </source>
</evidence>
<feature type="domain" description="Response regulatory" evidence="3">
    <location>
        <begin position="69"/>
        <end position="184"/>
    </location>
</feature>
<dbReference type="SUPFAM" id="SSF52172">
    <property type="entry name" value="CheY-like"/>
    <property type="match status" value="1"/>
</dbReference>
<dbReference type="KEGG" id="tact:SG35_010580"/>
<organism evidence="4 5">
    <name type="scientific">Thalassomonas actiniarum</name>
    <dbReference type="NCBI Taxonomy" id="485447"/>
    <lineage>
        <taxon>Bacteria</taxon>
        <taxon>Pseudomonadati</taxon>
        <taxon>Pseudomonadota</taxon>
        <taxon>Gammaproteobacteria</taxon>
        <taxon>Alteromonadales</taxon>
        <taxon>Colwelliaceae</taxon>
        <taxon>Thalassomonas</taxon>
    </lineage>
</organism>
<dbReference type="PANTHER" id="PTHR44591:SF3">
    <property type="entry name" value="RESPONSE REGULATORY DOMAIN-CONTAINING PROTEIN"/>
    <property type="match status" value="1"/>
</dbReference>
<keyword evidence="1 2" id="KW-0597">Phosphoprotein</keyword>
<dbReference type="InterPro" id="IPR041657">
    <property type="entry name" value="HTH_17"/>
</dbReference>
<sequence length="190" mass="20935">MNESFSTGQIAKYCGVHLRTVIRWIEQGYLKGYKLPGRGNNRVLKAEFLAFLTRNQMPVPAELISREKRVLVVEDDEEMANAITRVMRRDGWHVLHARDGFQAGLALGDASINLITLDLMMPGMDGFSVLEVLASKPELSKIPVLVLSGCGDEQLQKAKTMGADAILAKPFDNQRLLAVANRLADVAGND</sequence>
<dbReference type="GO" id="GO:0003677">
    <property type="term" value="F:DNA binding"/>
    <property type="evidence" value="ECO:0007669"/>
    <property type="project" value="InterPro"/>
</dbReference>
<accession>A0AAF0C5I3</accession>